<protein>
    <submittedName>
        <fullName evidence="3">Type VI secretion system protein ImpA</fullName>
    </submittedName>
</protein>
<dbReference type="STRING" id="1114924.SAMN05216258_102286"/>
<dbReference type="OrthoDB" id="9771118at2"/>
<dbReference type="RefSeq" id="WP_092858216.1">
    <property type="nucleotide sequence ID" value="NZ_FOQH01000002.1"/>
</dbReference>
<dbReference type="NCBIfam" id="TIGR03363">
    <property type="entry name" value="VI_chp_8"/>
    <property type="match status" value="1"/>
</dbReference>
<feature type="region of interest" description="Disordered" evidence="1">
    <location>
        <begin position="242"/>
        <end position="263"/>
    </location>
</feature>
<evidence type="ECO:0000313" key="4">
    <source>
        <dbReference type="Proteomes" id="UP000199377"/>
    </source>
</evidence>
<dbReference type="PANTHER" id="PTHR37951:SF1">
    <property type="entry name" value="TYPE VI SECRETION SYSTEM COMPONENT TSSA1"/>
    <property type="match status" value="1"/>
</dbReference>
<name>A0A1I3CZ10_9RHOB</name>
<evidence type="ECO:0000313" key="3">
    <source>
        <dbReference type="EMBL" id="SFH79608.1"/>
    </source>
</evidence>
<dbReference type="InterPro" id="IPR017740">
    <property type="entry name" value="TssA-like"/>
</dbReference>
<dbReference type="AlphaFoldDB" id="A0A1I3CZ10"/>
<gene>
    <name evidence="3" type="ORF">SAMN05216258_102286</name>
</gene>
<organism evidence="3 4">
    <name type="scientific">Albimonas pacifica</name>
    <dbReference type="NCBI Taxonomy" id="1114924"/>
    <lineage>
        <taxon>Bacteria</taxon>
        <taxon>Pseudomonadati</taxon>
        <taxon>Pseudomonadota</taxon>
        <taxon>Alphaproteobacteria</taxon>
        <taxon>Rhodobacterales</taxon>
        <taxon>Paracoccaceae</taxon>
        <taxon>Albimonas</taxon>
    </lineage>
</organism>
<proteinExistence type="predicted"/>
<keyword evidence="4" id="KW-1185">Reference proteome</keyword>
<evidence type="ECO:0000256" key="1">
    <source>
        <dbReference type="SAM" id="MobiDB-lite"/>
    </source>
</evidence>
<feature type="domain" description="ImpA N-terminal" evidence="2">
    <location>
        <begin position="10"/>
        <end position="131"/>
    </location>
</feature>
<dbReference type="InterPro" id="IPR010657">
    <property type="entry name" value="ImpA_N"/>
</dbReference>
<dbReference type="Pfam" id="PF06812">
    <property type="entry name" value="ImpA_N"/>
    <property type="match status" value="1"/>
</dbReference>
<dbReference type="EMBL" id="FOQH01000002">
    <property type="protein sequence ID" value="SFH79608.1"/>
    <property type="molecule type" value="Genomic_DNA"/>
</dbReference>
<reference evidence="3 4" key="1">
    <citation type="submission" date="2016-10" db="EMBL/GenBank/DDBJ databases">
        <authorList>
            <person name="de Groot N.N."/>
        </authorList>
    </citation>
    <scope>NUCLEOTIDE SEQUENCE [LARGE SCALE GENOMIC DNA]</scope>
    <source>
        <strain evidence="3 4">CGMCC 1.11030</strain>
    </source>
</reference>
<evidence type="ECO:0000259" key="2">
    <source>
        <dbReference type="Pfam" id="PF06812"/>
    </source>
</evidence>
<sequence length="354" mass="37602">MFDLDPLLQSFGDDAPSGENLEYDAAWTELEIASQPVEERVIGDSVLAAEDPDYEEVARQALALLGRSRDLRVAVRLAEAGLRTEGLAAFARTLAYIEGCLEGYWDSVHPQLDAEDDDDPTMRVNAVLGLADRGGVLRALRQAPLTESRNFGRYALRDIELAEGEIAPAEGEIAPDPQAIHAAFQDTPDERLAATAETADAILGHVKRIAAIFDDRLGAMGPDLAPLQKLAHDIARRIPRRAAAPGAEAPEAASAPAPGAVPAPAAAPAAVAAPARPGAIETPQDVVAALDRICDYYARKEPSSPLPLILKRARRLVSADFLTVIRDLAPLGLENVSLVGGISGEAEAYADYED</sequence>
<dbReference type="Proteomes" id="UP000199377">
    <property type="component" value="Unassembled WGS sequence"/>
</dbReference>
<accession>A0A1I3CZ10</accession>
<dbReference type="PANTHER" id="PTHR37951">
    <property type="entry name" value="CYTOPLASMIC PROTEIN-RELATED"/>
    <property type="match status" value="1"/>
</dbReference>